<reference evidence="9" key="1">
    <citation type="journal article" date="2023" name="Plant Biotechnol. J.">
        <title>Chromosome-level wild Hevea brasiliensis genome provides new tools for genomic-assisted breeding and valuable loci to elevate rubber yield.</title>
        <authorList>
            <person name="Cheng H."/>
            <person name="Song X."/>
            <person name="Hu Y."/>
            <person name="Wu T."/>
            <person name="Yang Q."/>
            <person name="An Z."/>
            <person name="Feng S."/>
            <person name="Deng Z."/>
            <person name="Wu W."/>
            <person name="Zeng X."/>
            <person name="Tu M."/>
            <person name="Wang X."/>
            <person name="Huang H."/>
        </authorList>
    </citation>
    <scope>NUCLEOTIDE SEQUENCE</scope>
    <source>
        <strain evidence="9">MT/VB/25A 57/8</strain>
    </source>
</reference>
<evidence type="ECO:0000313" key="9">
    <source>
        <dbReference type="EMBL" id="KAJ9167814.1"/>
    </source>
</evidence>
<proteinExistence type="predicted"/>
<dbReference type="NCBIfam" id="TIGR01568">
    <property type="entry name" value="A_thal_3678"/>
    <property type="match status" value="1"/>
</dbReference>
<feature type="compositionally biased region" description="Basic residues" evidence="7">
    <location>
        <begin position="122"/>
        <end position="144"/>
    </location>
</feature>
<comment type="caution">
    <text evidence="9">The sequence shown here is derived from an EMBL/GenBank/DDBJ whole genome shotgun (WGS) entry which is preliminary data.</text>
</comment>
<accession>A0ABQ9LML6</accession>
<keyword evidence="2 6" id="KW-0678">Repressor</keyword>
<feature type="domain" description="OVATE" evidence="8">
    <location>
        <begin position="236"/>
        <end position="295"/>
    </location>
</feature>
<comment type="function">
    <text evidence="6">Transcriptional repressor that regulates multiple aspects of plant growth and development.</text>
</comment>
<feature type="region of interest" description="Disordered" evidence="7">
    <location>
        <begin position="113"/>
        <end position="150"/>
    </location>
</feature>
<feature type="compositionally biased region" description="Basic residues" evidence="7">
    <location>
        <begin position="198"/>
        <end position="214"/>
    </location>
</feature>
<evidence type="ECO:0000256" key="1">
    <source>
        <dbReference type="ARBA" id="ARBA00004123"/>
    </source>
</evidence>
<evidence type="ECO:0000259" key="8">
    <source>
        <dbReference type="PROSITE" id="PS51754"/>
    </source>
</evidence>
<dbReference type="Proteomes" id="UP001174677">
    <property type="component" value="Chromosome 11"/>
</dbReference>
<dbReference type="InterPro" id="IPR006458">
    <property type="entry name" value="Ovate_C"/>
</dbReference>
<keyword evidence="3 6" id="KW-0805">Transcription regulation</keyword>
<dbReference type="Pfam" id="PF04844">
    <property type="entry name" value="Ovate"/>
    <property type="match status" value="1"/>
</dbReference>
<evidence type="ECO:0000256" key="4">
    <source>
        <dbReference type="ARBA" id="ARBA00023163"/>
    </source>
</evidence>
<keyword evidence="10" id="KW-1185">Reference proteome</keyword>
<dbReference type="EMBL" id="JARPOI010000011">
    <property type="protein sequence ID" value="KAJ9167814.1"/>
    <property type="molecule type" value="Genomic_DNA"/>
</dbReference>
<dbReference type="PANTHER" id="PTHR33057:SF17">
    <property type="entry name" value="TRANSCRIPTION REPRESSOR OFP8"/>
    <property type="match status" value="1"/>
</dbReference>
<sequence>MESRFKMRISRMFRGSFGSCRTRNLSDVVEKAVFSPQSHKDYFHFHVMESLPPKPRPYPSICRPKCPETTAKTITDSIFPRQKISARYTPFISANNTIGNSCPPASPASPLNPFHNEFSFKEKKKSSRSVKNRKKKKNNTHLKSNRRDISLFTSSSQDTEYFEGSYWFSSEEDEDEREGESETLFSSRSLSSDSSGSHSHRSRRKKYSSRRGRVASKSSQMGFFPLHGKVKESFAVVKSSSDPYNDFRTSMVEMIVEKQIFASKDLKQLLQCFLSLNSSHHHSIIIEVFTEIWEALFSSWS</sequence>
<feature type="compositionally biased region" description="Acidic residues" evidence="7">
    <location>
        <begin position="170"/>
        <end position="181"/>
    </location>
</feature>
<evidence type="ECO:0000256" key="5">
    <source>
        <dbReference type="ARBA" id="ARBA00023242"/>
    </source>
</evidence>
<comment type="subcellular location">
    <subcellularLocation>
        <location evidence="1 6">Nucleus</location>
    </subcellularLocation>
</comment>
<evidence type="ECO:0000313" key="10">
    <source>
        <dbReference type="Proteomes" id="UP001174677"/>
    </source>
</evidence>
<evidence type="ECO:0000256" key="7">
    <source>
        <dbReference type="SAM" id="MobiDB-lite"/>
    </source>
</evidence>
<dbReference type="PANTHER" id="PTHR33057">
    <property type="entry name" value="TRANSCRIPTION REPRESSOR OFP7-RELATED"/>
    <property type="match status" value="1"/>
</dbReference>
<evidence type="ECO:0000256" key="2">
    <source>
        <dbReference type="ARBA" id="ARBA00022491"/>
    </source>
</evidence>
<feature type="region of interest" description="Disordered" evidence="7">
    <location>
        <begin position="170"/>
        <end position="214"/>
    </location>
</feature>
<organism evidence="9 10">
    <name type="scientific">Hevea brasiliensis</name>
    <name type="common">Para rubber tree</name>
    <name type="synonym">Siphonia brasiliensis</name>
    <dbReference type="NCBI Taxonomy" id="3981"/>
    <lineage>
        <taxon>Eukaryota</taxon>
        <taxon>Viridiplantae</taxon>
        <taxon>Streptophyta</taxon>
        <taxon>Embryophyta</taxon>
        <taxon>Tracheophyta</taxon>
        <taxon>Spermatophyta</taxon>
        <taxon>Magnoliopsida</taxon>
        <taxon>eudicotyledons</taxon>
        <taxon>Gunneridae</taxon>
        <taxon>Pentapetalae</taxon>
        <taxon>rosids</taxon>
        <taxon>fabids</taxon>
        <taxon>Malpighiales</taxon>
        <taxon>Euphorbiaceae</taxon>
        <taxon>Crotonoideae</taxon>
        <taxon>Micrandreae</taxon>
        <taxon>Hevea</taxon>
    </lineage>
</organism>
<protein>
    <recommendedName>
        <fullName evidence="6">Transcription repressor</fullName>
    </recommendedName>
    <alternativeName>
        <fullName evidence="6">Ovate family protein</fullName>
    </alternativeName>
</protein>
<evidence type="ECO:0000256" key="3">
    <source>
        <dbReference type="ARBA" id="ARBA00023015"/>
    </source>
</evidence>
<gene>
    <name evidence="9" type="ORF">P3X46_019407</name>
</gene>
<name>A0ABQ9LML6_HEVBR</name>
<dbReference type="PROSITE" id="PS51754">
    <property type="entry name" value="OVATE"/>
    <property type="match status" value="1"/>
</dbReference>
<evidence type="ECO:0000256" key="6">
    <source>
        <dbReference type="RuleBase" id="RU367028"/>
    </source>
</evidence>
<dbReference type="InterPro" id="IPR038933">
    <property type="entry name" value="Ovate"/>
</dbReference>
<feature type="compositionally biased region" description="Low complexity" evidence="7">
    <location>
        <begin position="186"/>
        <end position="197"/>
    </location>
</feature>
<keyword evidence="4 6" id="KW-0804">Transcription</keyword>
<keyword evidence="5 6" id="KW-0539">Nucleus</keyword>